<reference evidence="4 5" key="1">
    <citation type="submission" date="2020-06" db="EMBL/GenBank/DDBJ databases">
        <authorList>
            <person name="Li R."/>
            <person name="Bekaert M."/>
        </authorList>
    </citation>
    <scope>NUCLEOTIDE SEQUENCE [LARGE SCALE GENOMIC DNA]</scope>
    <source>
        <strain evidence="5">wild</strain>
    </source>
</reference>
<evidence type="ECO:0000313" key="5">
    <source>
        <dbReference type="Proteomes" id="UP000507470"/>
    </source>
</evidence>
<accession>A0A6J8E8B9</accession>
<evidence type="ECO:0000313" key="4">
    <source>
        <dbReference type="EMBL" id="CAC5416650.1"/>
    </source>
</evidence>
<dbReference type="InterPro" id="IPR031981">
    <property type="entry name" value="MIEAP_C"/>
</dbReference>
<keyword evidence="1" id="KW-0862">Zinc</keyword>
<feature type="domain" description="B box-type" evidence="3">
    <location>
        <begin position="14"/>
        <end position="54"/>
    </location>
</feature>
<gene>
    <name evidence="4" type="ORF">MCOR_49245</name>
</gene>
<dbReference type="AlphaFoldDB" id="A0A6J8E8B9"/>
<sequence length="858" mass="99294">MNKTCDLITMYVNNFSNLCKHRNGGECIGYCLKCSKQVCANCKDNHADHSKSILTMKSAMEPIKKRLHTCKTLYSKKEAEERNLFFSLTEEIGKLRSVHLEIREERMKWRQLIGNIKDTFLQQVANHMAKLEEICEEGNKQQSFTKDMINTIDSLENLNSVKTFYPIWLAVIEKLDLIKEVDEIPECGTFSLILHTLPDISCRLVENRVLAVEKEEMYKLVRDLCESILRQFSEEPVELTEALNNLTTIPLIVEYVQNQTSINQKTMLEERERLRKKARDLEKKIYDMKGFSKKQKNMLEESANVQNELETEINEIKIKQKTVLEERAQLQSKVEEFEKQIKEIKTSYGNLSTEKEKLGVELQRIKSENEDKESVIKDKKADVCKSLNILHESVMQIQTDEDRAHTVSNIETGAKSEQAVVDFVLKHIFDMNQKLIKLKSDLNDEIAKRTDLTNEGASAIEAAKNNITIFKNELEFTKIQLEQLSNSNVTLNQQVKDSEEQCFRVKQENNQTAVQFKDLSKERDVLKSRIESLTQKLIEKENEVASMSAAVKNMSSLVIEKESDIARIQQDRDKSVYSTNQLYSQLDQKNKFIAQQKEIIHKQEDAITAFKKEKDDLQTRLSSVAGEKLTKGNPSITDLGDPNRPMKISEKYGELYDNEWTDAMDNNTAVKEYYHGLNDSEIEEIIICHLHRLLKCCYKECLAKADEQIQTLGKAFAETMCLTFDSKEEVISLPVCKEASVFRRAKSVDFAKFLLKNEILCRNVMDDWNYNYKNEKVMQLLMTSSFFEKCVHICWSMTIQDPVMYLDEDVPADTQIDKNTYKEFVKSGNTVAFVVWPALFLHKDGPLLYKGVVHAYWK</sequence>
<feature type="coiled-coil region" evidence="2">
    <location>
        <begin position="460"/>
        <end position="550"/>
    </location>
</feature>
<keyword evidence="1" id="KW-0479">Metal-binding</keyword>
<dbReference type="InterPro" id="IPR000315">
    <property type="entry name" value="Znf_B-box"/>
</dbReference>
<proteinExistence type="predicted"/>
<evidence type="ECO:0000259" key="3">
    <source>
        <dbReference type="PROSITE" id="PS50119"/>
    </source>
</evidence>
<evidence type="ECO:0000256" key="1">
    <source>
        <dbReference type="PROSITE-ProRule" id="PRU00024"/>
    </source>
</evidence>
<dbReference type="EMBL" id="CACVKT020008671">
    <property type="protein sequence ID" value="CAC5416650.1"/>
    <property type="molecule type" value="Genomic_DNA"/>
</dbReference>
<dbReference type="Pfam" id="PF16026">
    <property type="entry name" value="MIEAP"/>
    <property type="match status" value="1"/>
</dbReference>
<protein>
    <submittedName>
        <fullName evidence="4">GOLGB1</fullName>
    </submittedName>
</protein>
<dbReference type="OrthoDB" id="6159177at2759"/>
<dbReference type="Proteomes" id="UP000507470">
    <property type="component" value="Unassembled WGS sequence"/>
</dbReference>
<dbReference type="PROSITE" id="PS50119">
    <property type="entry name" value="ZF_BBOX"/>
    <property type="match status" value="1"/>
</dbReference>
<keyword evidence="5" id="KW-1185">Reference proteome</keyword>
<organism evidence="4 5">
    <name type="scientific">Mytilus coruscus</name>
    <name type="common">Sea mussel</name>
    <dbReference type="NCBI Taxonomy" id="42192"/>
    <lineage>
        <taxon>Eukaryota</taxon>
        <taxon>Metazoa</taxon>
        <taxon>Spiralia</taxon>
        <taxon>Lophotrochozoa</taxon>
        <taxon>Mollusca</taxon>
        <taxon>Bivalvia</taxon>
        <taxon>Autobranchia</taxon>
        <taxon>Pteriomorphia</taxon>
        <taxon>Mytilida</taxon>
        <taxon>Mytiloidea</taxon>
        <taxon>Mytilidae</taxon>
        <taxon>Mytilinae</taxon>
        <taxon>Mytilus</taxon>
    </lineage>
</organism>
<keyword evidence="1" id="KW-0863">Zinc-finger</keyword>
<dbReference type="GO" id="GO:0008270">
    <property type="term" value="F:zinc ion binding"/>
    <property type="evidence" value="ECO:0007669"/>
    <property type="project" value="UniProtKB-KW"/>
</dbReference>
<dbReference type="Gene3D" id="1.10.287.1490">
    <property type="match status" value="1"/>
</dbReference>
<feature type="coiled-coil region" evidence="2">
    <location>
        <begin position="264"/>
        <end position="382"/>
    </location>
</feature>
<keyword evidence="2" id="KW-0175">Coiled coil</keyword>
<name>A0A6J8E8B9_MYTCO</name>
<evidence type="ECO:0000256" key="2">
    <source>
        <dbReference type="SAM" id="Coils"/>
    </source>
</evidence>